<dbReference type="GeneID" id="115460640"/>
<feature type="domain" description="Ig-like" evidence="3">
    <location>
        <begin position="135"/>
        <end position="255"/>
    </location>
</feature>
<dbReference type="KEGG" id="muo:115460640"/>
<proteinExistence type="predicted"/>
<dbReference type="OrthoDB" id="9903433at2759"/>
<reference evidence="5" key="1">
    <citation type="submission" date="2025-08" db="UniProtKB">
        <authorList>
            <consortium name="RefSeq"/>
        </authorList>
    </citation>
    <scope>IDENTIFICATION</scope>
</reference>
<feature type="transmembrane region" description="Helical" evidence="1">
    <location>
        <begin position="274"/>
        <end position="297"/>
    </location>
</feature>
<evidence type="ECO:0000313" key="4">
    <source>
        <dbReference type="Proteomes" id="UP000515156"/>
    </source>
</evidence>
<dbReference type="RefSeq" id="XP_030046266.1">
    <property type="nucleotide sequence ID" value="XM_030190406.1"/>
</dbReference>
<evidence type="ECO:0000256" key="2">
    <source>
        <dbReference type="SAM" id="SignalP"/>
    </source>
</evidence>
<sequence>MLGINHLVLQLVFLEVAGKIYFLQKQEDHPIKCNQSDDDHRTIWYTVDDIKWGITPLNCTSQEQSQNNPEDNRNLCCADTALSDRLPSNLLRNRIFACQTFMEECMPNSNPSLVGNHSKYNIFVIGEQSLNQDNQKISAIGNISGSLSIKAEKNIILPCTFNRFNQHYALCWLKYANEECIYFFTNVDGENVHDFVDEIIQKRIHRMNSLNESTSYEPIQNHSIEIRNATASDSGMYLCLVSIWMQNKFEWKTISNFSVHVDGKTKTDTSLGKLYTAVGAVGGIMFIIGIIILFLYLKKKKSQGKLSEPHRGNSSAETLDNDDCLPYAIGFESNLQHSPEVLYSLVNKPQNDPLGQYSEVKLEAEPNSQPTDAMCVAYSVVNIKDAQSNNKLE</sequence>
<dbReference type="InParanoid" id="A0A6P7WYP8"/>
<evidence type="ECO:0000259" key="3">
    <source>
        <dbReference type="PROSITE" id="PS50835"/>
    </source>
</evidence>
<dbReference type="Pfam" id="PF07686">
    <property type="entry name" value="V-set"/>
    <property type="match status" value="1"/>
</dbReference>
<dbReference type="Gene3D" id="2.60.40.10">
    <property type="entry name" value="Immunoglobulins"/>
    <property type="match status" value="1"/>
</dbReference>
<dbReference type="InterPro" id="IPR007110">
    <property type="entry name" value="Ig-like_dom"/>
</dbReference>
<organism evidence="4 5">
    <name type="scientific">Microcaecilia unicolor</name>
    <dbReference type="NCBI Taxonomy" id="1415580"/>
    <lineage>
        <taxon>Eukaryota</taxon>
        <taxon>Metazoa</taxon>
        <taxon>Chordata</taxon>
        <taxon>Craniata</taxon>
        <taxon>Vertebrata</taxon>
        <taxon>Euteleostomi</taxon>
        <taxon>Amphibia</taxon>
        <taxon>Gymnophiona</taxon>
        <taxon>Siphonopidae</taxon>
        <taxon>Microcaecilia</taxon>
    </lineage>
</organism>
<keyword evidence="2" id="KW-0732">Signal</keyword>
<dbReference type="InterPro" id="IPR036179">
    <property type="entry name" value="Ig-like_dom_sf"/>
</dbReference>
<evidence type="ECO:0000313" key="5">
    <source>
        <dbReference type="RefSeq" id="XP_030046266.1"/>
    </source>
</evidence>
<accession>A0A6P7WYP8</accession>
<protein>
    <submittedName>
        <fullName evidence="5">Uncharacterized protein LOC115460640</fullName>
    </submittedName>
</protein>
<keyword evidence="1" id="KW-1133">Transmembrane helix</keyword>
<keyword evidence="1" id="KW-0472">Membrane</keyword>
<dbReference type="InterPro" id="IPR013783">
    <property type="entry name" value="Ig-like_fold"/>
</dbReference>
<gene>
    <name evidence="5" type="primary">LOC115460640</name>
</gene>
<keyword evidence="1" id="KW-0812">Transmembrane</keyword>
<name>A0A6P7WYP8_9AMPH</name>
<dbReference type="AlphaFoldDB" id="A0A6P7WYP8"/>
<dbReference type="SUPFAM" id="SSF48726">
    <property type="entry name" value="Immunoglobulin"/>
    <property type="match status" value="1"/>
</dbReference>
<keyword evidence="4" id="KW-1185">Reference proteome</keyword>
<dbReference type="Proteomes" id="UP000515156">
    <property type="component" value="Chromosome 1"/>
</dbReference>
<feature type="signal peptide" evidence="2">
    <location>
        <begin position="1"/>
        <end position="18"/>
    </location>
</feature>
<feature type="chain" id="PRO_5027612991" evidence="2">
    <location>
        <begin position="19"/>
        <end position="393"/>
    </location>
</feature>
<dbReference type="InterPro" id="IPR013106">
    <property type="entry name" value="Ig_V-set"/>
</dbReference>
<dbReference type="PROSITE" id="PS50835">
    <property type="entry name" value="IG_LIKE"/>
    <property type="match status" value="1"/>
</dbReference>
<evidence type="ECO:0000256" key="1">
    <source>
        <dbReference type="SAM" id="Phobius"/>
    </source>
</evidence>